<keyword evidence="17" id="KW-1185">Reference proteome</keyword>
<keyword evidence="5 13" id="KW-0560">Oxidoreductase</keyword>
<feature type="binding site" evidence="11">
    <location>
        <position position="114"/>
    </location>
    <ligand>
        <name>FAD</name>
        <dbReference type="ChEBI" id="CHEBI:57692"/>
    </ligand>
</feature>
<keyword evidence="6 11" id="KW-0520">NAD</keyword>
<feature type="binding site" evidence="11">
    <location>
        <position position="50"/>
    </location>
    <ligand>
        <name>FAD</name>
        <dbReference type="ChEBI" id="CHEBI:57692"/>
    </ligand>
</feature>
<dbReference type="GO" id="GO:0005737">
    <property type="term" value="C:cytoplasm"/>
    <property type="evidence" value="ECO:0007669"/>
    <property type="project" value="UniProtKB-ARBA"/>
</dbReference>
<dbReference type="EC" id="1.8.1.4" evidence="2 13"/>
<evidence type="ECO:0000256" key="1">
    <source>
        <dbReference type="ARBA" id="ARBA00007532"/>
    </source>
</evidence>
<feature type="disulfide bond" description="Redox-active" evidence="12">
    <location>
        <begin position="41"/>
        <end position="46"/>
    </location>
</feature>
<keyword evidence="4 11" id="KW-0274">FAD</keyword>
<evidence type="ECO:0000256" key="6">
    <source>
        <dbReference type="ARBA" id="ARBA00023027"/>
    </source>
</evidence>
<dbReference type="PRINTS" id="PR00368">
    <property type="entry name" value="FADPNR"/>
</dbReference>
<feature type="domain" description="Pyridine nucleotide-disulphide oxidoreductase dimerisation" evidence="14">
    <location>
        <begin position="340"/>
        <end position="449"/>
    </location>
</feature>
<evidence type="ECO:0000256" key="10">
    <source>
        <dbReference type="PIRSR" id="PIRSR000350-2"/>
    </source>
</evidence>
<proteinExistence type="inferred from homology"/>
<dbReference type="GO" id="GO:0050660">
    <property type="term" value="F:flavin adenine dinucleotide binding"/>
    <property type="evidence" value="ECO:0007669"/>
    <property type="project" value="InterPro"/>
</dbReference>
<dbReference type="FunFam" id="3.30.390.30:FF:000001">
    <property type="entry name" value="Dihydrolipoyl dehydrogenase"/>
    <property type="match status" value="1"/>
</dbReference>
<dbReference type="AlphaFoldDB" id="A0A844G3Y7"/>
<dbReference type="PANTHER" id="PTHR22912">
    <property type="entry name" value="DISULFIDE OXIDOREDUCTASE"/>
    <property type="match status" value="1"/>
</dbReference>
<evidence type="ECO:0000256" key="4">
    <source>
        <dbReference type="ARBA" id="ARBA00022827"/>
    </source>
</evidence>
<feature type="binding site" evidence="11">
    <location>
        <position position="202"/>
    </location>
    <ligand>
        <name>NAD(+)</name>
        <dbReference type="ChEBI" id="CHEBI:57540"/>
    </ligand>
</feature>
<keyword evidence="11" id="KW-0547">Nucleotide-binding</keyword>
<evidence type="ECO:0000256" key="12">
    <source>
        <dbReference type="PIRSR" id="PIRSR000350-4"/>
    </source>
</evidence>
<sequence>MEKFDVCVIGAGPGGYVAAIRAGQCGFKTALVEKAFFGGTCLNVGCIPTKTLIAGAEVYASAKHAADFGVEISGEVRADWKKMLARKDEVIGKLRNGIASLLKSAGVTVFGGRGEFLSRRQLMVAAGEAAGTVIEADKFIIATGSDPLVPGFIPKGDRILTSTELLSLPKLPKSLLILGGGVIGCEFACLFAELGVEVTVVEMLPQILPQTDGECAKLLAKQMAGKGIRILNGTPLTDIRCTARGVSGKVGDETLKADYLLVSIGRKPVTADLNLPAAGVKTDQRGFIEVDDSFRTSAPNIYAIGDAVGRIMLAHWASAAAGNVVNTLRGKPEEFTGALTPGCIFTSPEIGTIGKSEEQLRSEGVAYNVGKFPFAALGKAMAMNQTEGFVKILADAESDQVLGIHIIGPHATDLIAEAGPAMLMEITAKELGRAIHAHPTLGEAMMEAAHAVHGECAHMPTRKKR</sequence>
<feature type="domain" description="FAD/NAD(P)-binding" evidence="15">
    <location>
        <begin position="4"/>
        <end position="320"/>
    </location>
</feature>
<dbReference type="InterPro" id="IPR004099">
    <property type="entry name" value="Pyr_nucl-diS_OxRdtase_dimer"/>
</dbReference>
<comment type="miscellaneous">
    <text evidence="13">The active site is a redox-active disulfide bond.</text>
</comment>
<dbReference type="InterPro" id="IPR006258">
    <property type="entry name" value="Lipoamide_DH"/>
</dbReference>
<protein>
    <recommendedName>
        <fullName evidence="2 13">Dihydrolipoyl dehydrogenase</fullName>
        <ecNumber evidence="2 13">1.8.1.4</ecNumber>
    </recommendedName>
</protein>
<keyword evidence="7" id="KW-1015">Disulfide bond</keyword>
<comment type="similarity">
    <text evidence="1 13">Belongs to the class-I pyridine nucleotide-disulfide oxidoreductase family.</text>
</comment>
<evidence type="ECO:0000256" key="5">
    <source>
        <dbReference type="ARBA" id="ARBA00023002"/>
    </source>
</evidence>
<evidence type="ECO:0000256" key="13">
    <source>
        <dbReference type="RuleBase" id="RU003692"/>
    </source>
</evidence>
<dbReference type="InterPro" id="IPR016156">
    <property type="entry name" value="FAD/NAD-linked_Rdtase_dimer_sf"/>
</dbReference>
<dbReference type="PRINTS" id="PR00411">
    <property type="entry name" value="PNDRDTASEI"/>
</dbReference>
<dbReference type="GO" id="GO:0004148">
    <property type="term" value="F:dihydrolipoyl dehydrogenase (NADH) activity"/>
    <property type="evidence" value="ECO:0007669"/>
    <property type="project" value="UniProtKB-EC"/>
</dbReference>
<evidence type="ECO:0000256" key="11">
    <source>
        <dbReference type="PIRSR" id="PIRSR000350-3"/>
    </source>
</evidence>
<evidence type="ECO:0000256" key="7">
    <source>
        <dbReference type="ARBA" id="ARBA00023157"/>
    </source>
</evidence>
<dbReference type="SUPFAM" id="SSF55424">
    <property type="entry name" value="FAD/NAD-linked reductases, dimerisation (C-terminal) domain"/>
    <property type="match status" value="1"/>
</dbReference>
<dbReference type="InterPro" id="IPR012999">
    <property type="entry name" value="Pyr_OxRdtase_I_AS"/>
</dbReference>
<dbReference type="PROSITE" id="PS00076">
    <property type="entry name" value="PYRIDINE_REDOX_1"/>
    <property type="match status" value="1"/>
</dbReference>
<feature type="binding site" evidence="11">
    <location>
        <begin position="143"/>
        <end position="145"/>
    </location>
    <ligand>
        <name>FAD</name>
        <dbReference type="ChEBI" id="CHEBI:57692"/>
    </ligand>
</feature>
<evidence type="ECO:0000259" key="15">
    <source>
        <dbReference type="Pfam" id="PF07992"/>
    </source>
</evidence>
<keyword evidence="8 13" id="KW-0676">Redox-active center</keyword>
<dbReference type="InterPro" id="IPR023753">
    <property type="entry name" value="FAD/NAD-binding_dom"/>
</dbReference>
<reference evidence="16 17" key="1">
    <citation type="submission" date="2019-08" db="EMBL/GenBank/DDBJ databases">
        <title>In-depth cultivation of the pig gut microbiome towards novel bacterial diversity and tailored functional studies.</title>
        <authorList>
            <person name="Wylensek D."/>
            <person name="Hitch T.C.A."/>
            <person name="Clavel T."/>
        </authorList>
    </citation>
    <scope>NUCLEOTIDE SEQUENCE [LARGE SCALE GENOMIC DNA]</scope>
    <source>
        <strain evidence="16 17">BBE-744-WT-12</strain>
    </source>
</reference>
<evidence type="ECO:0000256" key="9">
    <source>
        <dbReference type="ARBA" id="ARBA00049187"/>
    </source>
</evidence>
<evidence type="ECO:0000259" key="14">
    <source>
        <dbReference type="Pfam" id="PF02852"/>
    </source>
</evidence>
<dbReference type="InterPro" id="IPR001100">
    <property type="entry name" value="Pyr_nuc-diS_OxRdtase"/>
</dbReference>
<dbReference type="NCBIfam" id="TIGR01350">
    <property type="entry name" value="lipoamide_DH"/>
    <property type="match status" value="1"/>
</dbReference>
<dbReference type="Pfam" id="PF02852">
    <property type="entry name" value="Pyr_redox_dim"/>
    <property type="match status" value="1"/>
</dbReference>
<dbReference type="RefSeq" id="WP_106054182.1">
    <property type="nucleotide sequence ID" value="NZ_DBFCGB010000089.1"/>
</dbReference>
<gene>
    <name evidence="16" type="primary">lpdA</name>
    <name evidence="16" type="ORF">FYJ85_09250</name>
</gene>
<dbReference type="InterPro" id="IPR050151">
    <property type="entry name" value="Class-I_Pyr_Nuc-Dis_Oxidored"/>
</dbReference>
<feature type="binding site" evidence="11">
    <location>
        <position position="306"/>
    </location>
    <ligand>
        <name>FAD</name>
        <dbReference type="ChEBI" id="CHEBI:57692"/>
    </ligand>
</feature>
<feature type="active site" description="Proton acceptor" evidence="10">
    <location>
        <position position="438"/>
    </location>
</feature>
<accession>A0A844G3Y7</accession>
<evidence type="ECO:0000313" key="17">
    <source>
        <dbReference type="Proteomes" id="UP000435649"/>
    </source>
</evidence>
<dbReference type="PIRSF" id="PIRSF000350">
    <property type="entry name" value="Mercury_reductase_MerA"/>
    <property type="match status" value="1"/>
</dbReference>
<comment type="catalytic activity">
    <reaction evidence="9 13">
        <text>N(6)-[(R)-dihydrolipoyl]-L-lysyl-[protein] + NAD(+) = N(6)-[(R)-lipoyl]-L-lysyl-[protein] + NADH + H(+)</text>
        <dbReference type="Rhea" id="RHEA:15045"/>
        <dbReference type="Rhea" id="RHEA-COMP:10474"/>
        <dbReference type="Rhea" id="RHEA-COMP:10475"/>
        <dbReference type="ChEBI" id="CHEBI:15378"/>
        <dbReference type="ChEBI" id="CHEBI:57540"/>
        <dbReference type="ChEBI" id="CHEBI:57945"/>
        <dbReference type="ChEBI" id="CHEBI:83099"/>
        <dbReference type="ChEBI" id="CHEBI:83100"/>
        <dbReference type="EC" id="1.8.1.4"/>
    </reaction>
</comment>
<comment type="caution">
    <text evidence="16">The sequence shown here is derived from an EMBL/GenBank/DDBJ whole genome shotgun (WGS) entry which is preliminary data.</text>
</comment>
<organism evidence="16 17">
    <name type="scientific">Victivallis lenta</name>
    <dbReference type="NCBI Taxonomy" id="2606640"/>
    <lineage>
        <taxon>Bacteria</taxon>
        <taxon>Pseudomonadati</taxon>
        <taxon>Lentisphaerota</taxon>
        <taxon>Lentisphaeria</taxon>
        <taxon>Victivallales</taxon>
        <taxon>Victivallaceae</taxon>
        <taxon>Victivallis</taxon>
    </lineage>
</organism>
<evidence type="ECO:0000256" key="8">
    <source>
        <dbReference type="ARBA" id="ARBA00023284"/>
    </source>
</evidence>
<feature type="binding site" evidence="11">
    <location>
        <position position="265"/>
    </location>
    <ligand>
        <name>NAD(+)</name>
        <dbReference type="ChEBI" id="CHEBI:57540"/>
    </ligand>
</feature>
<dbReference type="GO" id="GO:0006103">
    <property type="term" value="P:2-oxoglutarate metabolic process"/>
    <property type="evidence" value="ECO:0007669"/>
    <property type="project" value="TreeGrafter"/>
</dbReference>
<evidence type="ECO:0000256" key="3">
    <source>
        <dbReference type="ARBA" id="ARBA00022630"/>
    </source>
</evidence>
<dbReference type="Gene3D" id="3.50.50.60">
    <property type="entry name" value="FAD/NAD(P)-binding domain"/>
    <property type="match status" value="2"/>
</dbReference>
<dbReference type="EMBL" id="VUNS01000008">
    <property type="protein sequence ID" value="MST97228.1"/>
    <property type="molecule type" value="Genomic_DNA"/>
</dbReference>
<dbReference type="InterPro" id="IPR036188">
    <property type="entry name" value="FAD/NAD-bd_sf"/>
</dbReference>
<feature type="binding site" evidence="11">
    <location>
        <begin position="179"/>
        <end position="186"/>
    </location>
    <ligand>
        <name>NAD(+)</name>
        <dbReference type="ChEBI" id="CHEBI:57540"/>
    </ligand>
</feature>
<dbReference type="Pfam" id="PF07992">
    <property type="entry name" value="Pyr_redox_2"/>
    <property type="match status" value="1"/>
</dbReference>
<dbReference type="Gene3D" id="3.30.390.30">
    <property type="match status" value="1"/>
</dbReference>
<name>A0A844G3Y7_9BACT</name>
<dbReference type="PANTHER" id="PTHR22912:SF151">
    <property type="entry name" value="DIHYDROLIPOYL DEHYDROGENASE, MITOCHONDRIAL"/>
    <property type="match status" value="1"/>
</dbReference>
<evidence type="ECO:0000313" key="16">
    <source>
        <dbReference type="EMBL" id="MST97228.1"/>
    </source>
</evidence>
<feature type="binding site" evidence="11">
    <location>
        <begin position="312"/>
        <end position="315"/>
    </location>
    <ligand>
        <name>FAD</name>
        <dbReference type="ChEBI" id="CHEBI:57692"/>
    </ligand>
</feature>
<keyword evidence="3 13" id="KW-0285">Flavoprotein</keyword>
<dbReference type="Proteomes" id="UP000435649">
    <property type="component" value="Unassembled WGS sequence"/>
</dbReference>
<comment type="cofactor">
    <cofactor evidence="11 13">
        <name>FAD</name>
        <dbReference type="ChEBI" id="CHEBI:57692"/>
    </cofactor>
    <text evidence="11 13">Binds 1 FAD per subunit.</text>
</comment>
<evidence type="ECO:0000256" key="2">
    <source>
        <dbReference type="ARBA" id="ARBA00012608"/>
    </source>
</evidence>
<dbReference type="SUPFAM" id="SSF51905">
    <property type="entry name" value="FAD/NAD(P)-binding domain"/>
    <property type="match status" value="1"/>
</dbReference>